<evidence type="ECO:0000313" key="9">
    <source>
        <dbReference type="Proteomes" id="UP000219994"/>
    </source>
</evidence>
<evidence type="ECO:0000256" key="1">
    <source>
        <dbReference type="ARBA" id="ARBA00006594"/>
    </source>
</evidence>
<dbReference type="PANTHER" id="PTHR30481">
    <property type="entry name" value="DNA ADENINE METHYLASE"/>
    <property type="match status" value="1"/>
</dbReference>
<dbReference type="GO" id="GO:0032259">
    <property type="term" value="P:methylation"/>
    <property type="evidence" value="ECO:0007669"/>
    <property type="project" value="UniProtKB-KW"/>
</dbReference>
<dbReference type="Proteomes" id="UP000219994">
    <property type="component" value="Unassembled WGS sequence"/>
</dbReference>
<keyword evidence="5" id="KW-0949">S-adenosyl-L-methionine</keyword>
<reference evidence="9" key="1">
    <citation type="submission" date="2017-03" db="EMBL/GenBank/DDBJ databases">
        <authorList>
            <person name="Lund M.B."/>
        </authorList>
    </citation>
    <scope>NUCLEOTIDE SEQUENCE [LARGE SCALE GENOMIC DNA]</scope>
</reference>
<evidence type="ECO:0000256" key="6">
    <source>
        <dbReference type="ARBA" id="ARBA00047942"/>
    </source>
</evidence>
<keyword evidence="3 8" id="KW-0489">Methyltransferase</keyword>
<evidence type="ECO:0000256" key="3">
    <source>
        <dbReference type="ARBA" id="ARBA00022603"/>
    </source>
</evidence>
<accession>A0A2A6FV56</accession>
<dbReference type="Pfam" id="PF02086">
    <property type="entry name" value="MethyltransfD12"/>
    <property type="match status" value="1"/>
</dbReference>
<gene>
    <name evidence="8" type="ORF">B5766_00355</name>
</gene>
<evidence type="ECO:0000256" key="2">
    <source>
        <dbReference type="ARBA" id="ARBA00011900"/>
    </source>
</evidence>
<dbReference type="GO" id="GO:0006298">
    <property type="term" value="P:mismatch repair"/>
    <property type="evidence" value="ECO:0007669"/>
    <property type="project" value="TreeGrafter"/>
</dbReference>
<name>A0A2A6FV56_9MICO</name>
<protein>
    <recommendedName>
        <fullName evidence="2">site-specific DNA-methyltransferase (adenine-specific)</fullName>
        <ecNumber evidence="2">2.1.1.72</ecNumber>
    </recommendedName>
</protein>
<dbReference type="InterPro" id="IPR029063">
    <property type="entry name" value="SAM-dependent_MTases_sf"/>
</dbReference>
<dbReference type="GO" id="GO:0009007">
    <property type="term" value="F:site-specific DNA-methyltransferase (adenine-specific) activity"/>
    <property type="evidence" value="ECO:0007669"/>
    <property type="project" value="UniProtKB-EC"/>
</dbReference>
<dbReference type="EMBL" id="NAEP01000009">
    <property type="protein sequence ID" value="PDQ36530.1"/>
    <property type="molecule type" value="Genomic_DNA"/>
</dbReference>
<evidence type="ECO:0000256" key="4">
    <source>
        <dbReference type="ARBA" id="ARBA00022679"/>
    </source>
</evidence>
<dbReference type="AlphaFoldDB" id="A0A2A6FV56"/>
<feature type="region of interest" description="Disordered" evidence="7">
    <location>
        <begin position="1"/>
        <end position="20"/>
    </location>
</feature>
<evidence type="ECO:0000313" key="8">
    <source>
        <dbReference type="EMBL" id="PDQ36530.1"/>
    </source>
</evidence>
<organism evidence="8 9">
    <name type="scientific">Candidatus Lumbricidiphila eiseniae</name>
    <dbReference type="NCBI Taxonomy" id="1969409"/>
    <lineage>
        <taxon>Bacteria</taxon>
        <taxon>Bacillati</taxon>
        <taxon>Actinomycetota</taxon>
        <taxon>Actinomycetes</taxon>
        <taxon>Micrococcales</taxon>
        <taxon>Microbacteriaceae</taxon>
        <taxon>Candidatus Lumbricidiphila</taxon>
    </lineage>
</organism>
<dbReference type="SUPFAM" id="SSF53335">
    <property type="entry name" value="S-adenosyl-L-methionine-dependent methyltransferases"/>
    <property type="match status" value="1"/>
</dbReference>
<dbReference type="EC" id="2.1.1.72" evidence="2"/>
<evidence type="ECO:0000256" key="7">
    <source>
        <dbReference type="SAM" id="MobiDB-lite"/>
    </source>
</evidence>
<comment type="caution">
    <text evidence="8">The sequence shown here is derived from an EMBL/GenBank/DDBJ whole genome shotgun (WGS) entry which is preliminary data.</text>
</comment>
<sequence length="320" mass="35962">MSRSREVPQRSLEGSSSAVTNSRIRVRPTRRYGTLSPLRYPGGKAALAGFFGDIIHAMQITHPRYIEPYAGGVGAGVALLRHGIVDHLVVNDIDPAVHAFWRSVVEENTKLVELVRSTPVTIDEWQKQRDIYRTRDESDLLRLGFAFFFLNRTNRSGILNAGVIGGQHQEGTYKIDARYNRENLIERLTQIGELAERITVTDRDGRSVIQHYAQDEHAFMYIDPPYVQAGSRLYLNAFDGRDHIALAAMVNDAKEAHWLMTYDTAPVIENLYRDQFQCRLELTYSAEHPGQAEELLIASQSVANTITTLPGHSLQGEATA</sequence>
<dbReference type="InterPro" id="IPR023095">
    <property type="entry name" value="Ade_MeTrfase_dom_2"/>
</dbReference>
<dbReference type="GO" id="GO:0043565">
    <property type="term" value="F:sequence-specific DNA binding"/>
    <property type="evidence" value="ECO:0007669"/>
    <property type="project" value="TreeGrafter"/>
</dbReference>
<dbReference type="Gene3D" id="1.10.1020.10">
    <property type="entry name" value="Adenine-specific Methyltransferase, Domain 2"/>
    <property type="match status" value="1"/>
</dbReference>
<dbReference type="GO" id="GO:0009307">
    <property type="term" value="P:DNA restriction-modification system"/>
    <property type="evidence" value="ECO:0007669"/>
    <property type="project" value="InterPro"/>
</dbReference>
<evidence type="ECO:0000256" key="5">
    <source>
        <dbReference type="ARBA" id="ARBA00022691"/>
    </source>
</evidence>
<dbReference type="GO" id="GO:1904047">
    <property type="term" value="F:S-adenosyl-L-methionine binding"/>
    <property type="evidence" value="ECO:0007669"/>
    <property type="project" value="TreeGrafter"/>
</dbReference>
<keyword evidence="4 8" id="KW-0808">Transferase</keyword>
<dbReference type="Gene3D" id="3.40.50.150">
    <property type="entry name" value="Vaccinia Virus protein VP39"/>
    <property type="match status" value="1"/>
</dbReference>
<comment type="similarity">
    <text evidence="1">Belongs to the N(4)/N(6)-methyltransferase family.</text>
</comment>
<dbReference type="InterPro" id="IPR012327">
    <property type="entry name" value="MeTrfase_D12"/>
</dbReference>
<comment type="catalytic activity">
    <reaction evidence="6">
        <text>a 2'-deoxyadenosine in DNA + S-adenosyl-L-methionine = an N(6)-methyl-2'-deoxyadenosine in DNA + S-adenosyl-L-homocysteine + H(+)</text>
        <dbReference type="Rhea" id="RHEA:15197"/>
        <dbReference type="Rhea" id="RHEA-COMP:12418"/>
        <dbReference type="Rhea" id="RHEA-COMP:12419"/>
        <dbReference type="ChEBI" id="CHEBI:15378"/>
        <dbReference type="ChEBI" id="CHEBI:57856"/>
        <dbReference type="ChEBI" id="CHEBI:59789"/>
        <dbReference type="ChEBI" id="CHEBI:90615"/>
        <dbReference type="ChEBI" id="CHEBI:90616"/>
        <dbReference type="EC" id="2.1.1.72"/>
    </reaction>
</comment>
<dbReference type="PANTHER" id="PTHR30481:SF2">
    <property type="entry name" value="SITE-SPECIFIC DNA-METHYLTRANSFERASE (ADENINE-SPECIFIC)"/>
    <property type="match status" value="1"/>
</dbReference>
<dbReference type="PRINTS" id="PR00505">
    <property type="entry name" value="D12N6MTFRASE"/>
</dbReference>
<proteinExistence type="inferred from homology"/>